<sequence length="253" mass="28920">MIQFIILISHIKPRCRVAMKNSLLIIFLLLSFTARSNEEELKVVTEDWPPFILKGQEVSGIVTSNIREILAYTDIKYSIDVYPWARSFHLATTNPNILIYSIYRTKQRESKFHWFCPLYKSTPIHVYKLASNEINIDSLEALKTSVVGIMRGDNSHSYFLQQGFQEGVNLDISSNEETNLKKLIKGRIDVVIQSKESLNYRLGLLGSEDLNLMSGLEISKGESAEHCMALSLGTKAETIKKIKKGFEQWQKTQ</sequence>
<dbReference type="SUPFAM" id="SSF53850">
    <property type="entry name" value="Periplasmic binding protein-like II"/>
    <property type="match status" value="1"/>
</dbReference>
<evidence type="ECO:0000313" key="1">
    <source>
        <dbReference type="EMBL" id="TWX63706.1"/>
    </source>
</evidence>
<dbReference type="Proteomes" id="UP000321822">
    <property type="component" value="Unassembled WGS sequence"/>
</dbReference>
<dbReference type="OrthoDB" id="8587856at2"/>
<proteinExistence type="predicted"/>
<dbReference type="Gene3D" id="3.40.190.10">
    <property type="entry name" value="Periplasmic binding protein-like II"/>
    <property type="match status" value="2"/>
</dbReference>
<gene>
    <name evidence="1" type="ORF">ESZ36_21755</name>
</gene>
<comment type="caution">
    <text evidence="1">The sequence shown here is derived from an EMBL/GenBank/DDBJ whole genome shotgun (WGS) entry which is preliminary data.</text>
</comment>
<dbReference type="AlphaFoldDB" id="A0A5C6Q4B8"/>
<accession>A0A5C6Q4B8</accession>
<keyword evidence="2" id="KW-1185">Reference proteome</keyword>
<protein>
    <submittedName>
        <fullName evidence="1">Transporter substrate-binding domain-containing protein</fullName>
    </submittedName>
</protein>
<dbReference type="PANTHER" id="PTHR38834">
    <property type="entry name" value="PERIPLASMIC SUBSTRATE BINDING PROTEIN FAMILY 3"/>
    <property type="match status" value="1"/>
</dbReference>
<reference evidence="1 2" key="1">
    <citation type="submission" date="2019-07" db="EMBL/GenBank/DDBJ databases">
        <title>Genomes of sea-ice associated Colwellia species.</title>
        <authorList>
            <person name="Bowman J.P."/>
        </authorList>
    </citation>
    <scope>NUCLEOTIDE SEQUENCE [LARGE SCALE GENOMIC DNA]</scope>
    <source>
        <strain evidence="1 2">ACAM 459</strain>
    </source>
</reference>
<organism evidence="1 2">
    <name type="scientific">Colwellia demingiae</name>
    <dbReference type="NCBI Taxonomy" id="89401"/>
    <lineage>
        <taxon>Bacteria</taxon>
        <taxon>Pseudomonadati</taxon>
        <taxon>Pseudomonadota</taxon>
        <taxon>Gammaproteobacteria</taxon>
        <taxon>Alteromonadales</taxon>
        <taxon>Colwelliaceae</taxon>
        <taxon>Colwellia</taxon>
    </lineage>
</organism>
<name>A0A5C6Q4B8_9GAMM</name>
<dbReference type="PANTHER" id="PTHR38834:SF3">
    <property type="entry name" value="SOLUTE-BINDING PROTEIN FAMILY 3_N-TERMINAL DOMAIN-CONTAINING PROTEIN"/>
    <property type="match status" value="1"/>
</dbReference>
<dbReference type="EMBL" id="VOLT01000018">
    <property type="protein sequence ID" value="TWX63706.1"/>
    <property type="molecule type" value="Genomic_DNA"/>
</dbReference>
<evidence type="ECO:0000313" key="2">
    <source>
        <dbReference type="Proteomes" id="UP000321822"/>
    </source>
</evidence>